<reference evidence="3" key="1">
    <citation type="submission" date="2022-11" db="UniProtKB">
        <authorList>
            <consortium name="WormBaseParasite"/>
        </authorList>
    </citation>
    <scope>IDENTIFICATION</scope>
</reference>
<dbReference type="AlphaFoldDB" id="A0A915HGN7"/>
<proteinExistence type="predicted"/>
<dbReference type="WBParaSite" id="nRc.2.0.1.t00466-RA">
    <property type="protein sequence ID" value="nRc.2.0.1.t00466-RA"/>
    <property type="gene ID" value="nRc.2.0.1.g00466"/>
</dbReference>
<name>A0A915HGN7_ROMCU</name>
<dbReference type="InterPro" id="IPR023796">
    <property type="entry name" value="Serpin_dom"/>
</dbReference>
<keyword evidence="2" id="KW-1185">Reference proteome</keyword>
<sequence length="105" mass="12212">WPVEIRVKNNAQFAADFSKLLYKQNKEENFVFSPVSLEMLFAMLWEDSDLNCVRLYVSSLRNASQEYNTDETTLKFSSILAMDHRTPITFGFREALQSFPSAEFV</sequence>
<evidence type="ECO:0000259" key="1">
    <source>
        <dbReference type="Pfam" id="PF00079"/>
    </source>
</evidence>
<dbReference type="SUPFAM" id="SSF56574">
    <property type="entry name" value="Serpins"/>
    <property type="match status" value="1"/>
</dbReference>
<evidence type="ECO:0000313" key="3">
    <source>
        <dbReference type="WBParaSite" id="nRc.2.0.1.t00466-RA"/>
    </source>
</evidence>
<evidence type="ECO:0000313" key="2">
    <source>
        <dbReference type="Proteomes" id="UP000887565"/>
    </source>
</evidence>
<accession>A0A915HGN7</accession>
<dbReference type="InterPro" id="IPR042178">
    <property type="entry name" value="Serpin_sf_1"/>
</dbReference>
<protein>
    <recommendedName>
        <fullName evidence="1">Serpin domain-containing protein</fullName>
    </recommendedName>
</protein>
<feature type="domain" description="Serpin" evidence="1">
    <location>
        <begin position="9"/>
        <end position="60"/>
    </location>
</feature>
<organism evidence="2 3">
    <name type="scientific">Romanomermis culicivorax</name>
    <name type="common">Nematode worm</name>
    <dbReference type="NCBI Taxonomy" id="13658"/>
    <lineage>
        <taxon>Eukaryota</taxon>
        <taxon>Metazoa</taxon>
        <taxon>Ecdysozoa</taxon>
        <taxon>Nematoda</taxon>
        <taxon>Enoplea</taxon>
        <taxon>Dorylaimia</taxon>
        <taxon>Mermithida</taxon>
        <taxon>Mermithoidea</taxon>
        <taxon>Mermithidae</taxon>
        <taxon>Romanomermis</taxon>
    </lineage>
</organism>
<dbReference type="InterPro" id="IPR036186">
    <property type="entry name" value="Serpin_sf"/>
</dbReference>
<dbReference type="Gene3D" id="3.30.497.10">
    <property type="entry name" value="Antithrombin, subunit I, domain 2"/>
    <property type="match status" value="1"/>
</dbReference>
<dbReference type="Pfam" id="PF00079">
    <property type="entry name" value="Serpin"/>
    <property type="match status" value="1"/>
</dbReference>
<dbReference type="Proteomes" id="UP000887565">
    <property type="component" value="Unplaced"/>
</dbReference>